<protein>
    <recommendedName>
        <fullName evidence="4">Phage tail tape measure protein</fullName>
    </recommendedName>
</protein>
<gene>
    <name evidence="2" type="ORF">GCM10007047_18340</name>
</gene>
<proteinExistence type="predicted"/>
<evidence type="ECO:0000313" key="2">
    <source>
        <dbReference type="EMBL" id="GHC02150.1"/>
    </source>
</evidence>
<accession>A0A8J3DAH0</accession>
<sequence length="857" mass="90833">MANRKSTVDVLMRMRMDLKEFRKGNEAIQNTNRELKNLSNFAKKGLGFAGAVTGIGLTTGGIINLAKESINLGSTLDDTSKKLGVSTEFLQGFAFAGRETGTATKAAELGLQRFTRRLAEASKGKGELLPILEEYNVAITDGAGRNRQATDVMRDLADVIQATEDPAERLRIAFKAFDSEGAGLVNVLKDGSAGLDAWMEKAIEVGQVMDRDTIKRLGAAENAFEQLYQKVVILTGEGLVDLQERWEAMGPRIFTGPGGMSAALAELASRLDGTNDLIEATGRAADASEDRLAKMRREISGTADDAAMATEELKKLEQAQKSLRAQMDKSLEVSRFGNESAGATADRLASEILALQDKAATIGGDVFSDPKQIAIMVEILKKEEQLNIIKNRQLEEAVRLYREEQQAAIDALPPKERQLAIEQEIAAMRAVINSDGTGFFIEEQRLAAQENLLRLEKELKEVKGDILTADREQLAQTAEITEQLIAQLRSEKQIAAARGDQQTLERLTEREIELLKKLQAEYEKLAASARGNDPAKAAGFDTRATAIGAEISTLQTPGLSAGQNFAQSAQGRFNAFQGGQGDFGVGAIDGARAALQDYVTDVGNLGQQFGRVTGQIASGMEGAIQPALEGLIMGTLTWDQALQQVGMSMLTTLVQAFTTMLAQMVVQYIASELLMASTSAATQSATMAGLAAAAAGLNAAWAPAATSASIASYGAAAGIGSAAYLAALGGSTAAAISMQSTSSLSSAALGGGSLFGGFFADGGRPPVGIPSIVGERGPEVFVPNAAGRIVPSIPDYLSEVSPPDFGEGGAIGMIVNISPGLNGAIRAELMNTLPQFKREVARFVAEDSRKRPTARRK</sequence>
<evidence type="ECO:0008006" key="4">
    <source>
        <dbReference type="Google" id="ProtNLM"/>
    </source>
</evidence>
<dbReference type="RefSeq" id="WP_189514340.1">
    <property type="nucleotide sequence ID" value="NZ_BMXG01000010.1"/>
</dbReference>
<feature type="coiled-coil region" evidence="1">
    <location>
        <begin position="278"/>
        <end position="333"/>
    </location>
</feature>
<reference evidence="2" key="2">
    <citation type="submission" date="2020-09" db="EMBL/GenBank/DDBJ databases">
        <authorList>
            <person name="Sun Q."/>
            <person name="Kim S."/>
        </authorList>
    </citation>
    <scope>NUCLEOTIDE SEQUENCE</scope>
    <source>
        <strain evidence="2">KCTC 12870</strain>
    </source>
</reference>
<dbReference type="EMBL" id="BMXG01000010">
    <property type="protein sequence ID" value="GHC02150.1"/>
    <property type="molecule type" value="Genomic_DNA"/>
</dbReference>
<comment type="caution">
    <text evidence="2">The sequence shown here is derived from an EMBL/GenBank/DDBJ whole genome shotgun (WGS) entry which is preliminary data.</text>
</comment>
<dbReference type="Proteomes" id="UP000642829">
    <property type="component" value="Unassembled WGS sequence"/>
</dbReference>
<name>A0A8J3DAH0_9BACT</name>
<organism evidence="2 3">
    <name type="scientific">Cerasicoccus arenae</name>
    <dbReference type="NCBI Taxonomy" id="424488"/>
    <lineage>
        <taxon>Bacteria</taxon>
        <taxon>Pseudomonadati</taxon>
        <taxon>Verrucomicrobiota</taxon>
        <taxon>Opitutia</taxon>
        <taxon>Puniceicoccales</taxon>
        <taxon>Cerasicoccaceae</taxon>
        <taxon>Cerasicoccus</taxon>
    </lineage>
</organism>
<evidence type="ECO:0000313" key="3">
    <source>
        <dbReference type="Proteomes" id="UP000642829"/>
    </source>
</evidence>
<keyword evidence="3" id="KW-1185">Reference proteome</keyword>
<feature type="coiled-coil region" evidence="1">
    <location>
        <begin position="445"/>
        <end position="528"/>
    </location>
</feature>
<dbReference type="AlphaFoldDB" id="A0A8J3DAH0"/>
<reference evidence="2" key="1">
    <citation type="journal article" date="2014" name="Int. J. Syst. Evol. Microbiol.">
        <title>Complete genome sequence of Corynebacterium casei LMG S-19264T (=DSM 44701T), isolated from a smear-ripened cheese.</title>
        <authorList>
            <consortium name="US DOE Joint Genome Institute (JGI-PGF)"/>
            <person name="Walter F."/>
            <person name="Albersmeier A."/>
            <person name="Kalinowski J."/>
            <person name="Ruckert C."/>
        </authorList>
    </citation>
    <scope>NUCLEOTIDE SEQUENCE</scope>
    <source>
        <strain evidence="2">KCTC 12870</strain>
    </source>
</reference>
<evidence type="ECO:0000256" key="1">
    <source>
        <dbReference type="SAM" id="Coils"/>
    </source>
</evidence>
<keyword evidence="1" id="KW-0175">Coiled coil</keyword>